<dbReference type="GO" id="GO:0003677">
    <property type="term" value="F:DNA binding"/>
    <property type="evidence" value="ECO:0007669"/>
    <property type="project" value="InterPro"/>
</dbReference>
<dbReference type="EMBL" id="CP159992">
    <property type="protein sequence ID" value="XCP95071.1"/>
    <property type="molecule type" value="Genomic_DNA"/>
</dbReference>
<organism evidence="1">
    <name type="scientific">Paenibacillus sp. AN1007</name>
    <dbReference type="NCBI Taxonomy" id="3151385"/>
    <lineage>
        <taxon>Bacteria</taxon>
        <taxon>Bacillati</taxon>
        <taxon>Bacillota</taxon>
        <taxon>Bacilli</taxon>
        <taxon>Bacillales</taxon>
        <taxon>Paenibacillaceae</taxon>
        <taxon>Paenibacillus</taxon>
    </lineage>
</organism>
<accession>A0AAU8NBP7</accession>
<reference evidence="1" key="1">
    <citation type="submission" date="2024-05" db="EMBL/GenBank/DDBJ databases">
        <title>Draft genome assemblies of 36 bacteria isolated from hibernating arctic ground squirrels.</title>
        <authorList>
            <person name="McKee H."/>
            <person name="Mullen L."/>
            <person name="Drown D.M."/>
            <person name="Duddleston K.N."/>
        </authorList>
    </citation>
    <scope>NUCLEOTIDE SEQUENCE</scope>
    <source>
        <strain evidence="1">AN1007</strain>
    </source>
</reference>
<dbReference type="AlphaFoldDB" id="A0AAU8NBP7"/>
<gene>
    <name evidence="1" type="ORF">ABXS70_28960</name>
</gene>
<evidence type="ECO:0000313" key="1">
    <source>
        <dbReference type="EMBL" id="XCP95071.1"/>
    </source>
</evidence>
<dbReference type="InterPro" id="IPR010982">
    <property type="entry name" value="Lambda_DNA-bd_dom_sf"/>
</dbReference>
<dbReference type="SUPFAM" id="SSF47413">
    <property type="entry name" value="lambda repressor-like DNA-binding domains"/>
    <property type="match status" value="1"/>
</dbReference>
<sequence>MFPLNSNTTIREHLEIYLKTNHMTLNQFSEISGVNSGTLSGTLNGSRPIGMQQLDRITEGMRLEEGYFYDLYIQECFVHSSPDWRRLRPFLYRCAELDKVKYMEEAVNLIMDNLSYAPLLFELAEQLYHEGRLIAARPLYRCVAESEKMQHSERLALSQYRLFTIGLSKDQMSNLALATQFEFFVDRLDEPYQLDGLNDLINVYASLRRWDKLLELGEKLKVRATIHYELNGNRKSKETKKEIVFYVLYSYLVMGSACFYLEDYKTALHYITQYIDHSWVQCPTEAEELVMLQFQEWAEANRFMYMLRDGQVHVLPDYLNYISNKENEVFPALCEIVVAANSFNLDIEHVLNKYESVFLYQEQVSRIGKMSSQITNDRYARLLMGISEYYFGKEDYKNGFKTLLDSLSFSLEINNGLSMLKCVGLFEKNRRYASDSLIMRYQHLISEVQNLNDKKISFSYSNM</sequence>
<dbReference type="RefSeq" id="WP_366292887.1">
    <property type="nucleotide sequence ID" value="NZ_CP159992.1"/>
</dbReference>
<proteinExistence type="predicted"/>
<name>A0AAU8NBP7_9BACL</name>
<protein>
    <submittedName>
        <fullName evidence="1">Transcriptional regulator</fullName>
    </submittedName>
</protein>